<evidence type="ECO:0000256" key="5">
    <source>
        <dbReference type="SAM" id="MobiDB-lite"/>
    </source>
</evidence>
<keyword evidence="3" id="KW-0347">Helicase</keyword>
<dbReference type="InterPro" id="IPR004968">
    <property type="entry name" value="DNA_primase/NTPase_C"/>
</dbReference>
<feature type="region of interest" description="Disordered" evidence="5">
    <location>
        <begin position="1"/>
        <end position="23"/>
    </location>
</feature>
<evidence type="ECO:0000313" key="7">
    <source>
        <dbReference type="EMBL" id="TDM02120.1"/>
    </source>
</evidence>
<keyword evidence="8" id="KW-1185">Reference proteome</keyword>
<dbReference type="Pfam" id="PF03288">
    <property type="entry name" value="Pox_D5"/>
    <property type="match status" value="1"/>
</dbReference>
<evidence type="ECO:0000256" key="4">
    <source>
        <dbReference type="ARBA" id="ARBA00022840"/>
    </source>
</evidence>
<dbReference type="InterPro" id="IPR051620">
    <property type="entry name" value="ORF904-like_C"/>
</dbReference>
<evidence type="ECO:0000256" key="3">
    <source>
        <dbReference type="ARBA" id="ARBA00022806"/>
    </source>
</evidence>
<dbReference type="InterPro" id="IPR027417">
    <property type="entry name" value="P-loop_NTPase"/>
</dbReference>
<dbReference type="InterPro" id="IPR014818">
    <property type="entry name" value="Phage/plasmid_primase_P4_C"/>
</dbReference>
<dbReference type="NCBIfam" id="TIGR01613">
    <property type="entry name" value="primase_Cterm"/>
    <property type="match status" value="1"/>
</dbReference>
<gene>
    <name evidence="7" type="ORF">ERX37_07690</name>
</gene>
<dbReference type="EMBL" id="SCWE01000002">
    <property type="protein sequence ID" value="TDM02120.1"/>
    <property type="molecule type" value="Genomic_DNA"/>
</dbReference>
<keyword evidence="4" id="KW-0067">ATP-binding</keyword>
<name>A0A4R6BKE3_9STAP</name>
<proteinExistence type="predicted"/>
<sequence length="471" mass="54346">MNERALQVAQHKEEGKPGNAPKTLDPVRCARLLTKEVPFILFDSEENTKLAMYLDNDGIYTQNYSLIKRVIAWLEPRHNSNKAEDVIYHIKNLVGIKKKTQSPYLIPVGNGVYNRQTGQLEPFSPDYIFTTKVSTPYIEGIKSPMIDGWTIDDWLKEIACHDNEIVTLLWQVLNDSLNGNYTRKKAIFLVGDGNNGKGTFQDLIKYLVGEENVAYLKIDEFEKQFKTSVLFGKTVVIGDDVPVGVYIDDSSTFKSVTTGDSVLVEFKGKQPYSTNFYCTVIQSTNGMPRFKDKTNGNLRRLLIVPFEADFNGQVENRKIKDEYIKNKEVLQYVLSKAIKLDFENFTIPTASQRQLDVFMQDNDPVYDFKVNVFDEWLKGRSIKYLPQAFVYEAYERYIEHNNGKPLGERQFVQRLSKYLGKEWESGQPRKLTTDKHIQIINELAEKEHITFNIQRTKTYRNFINNSIKLVG</sequence>
<dbReference type="InterPro" id="IPR045455">
    <property type="entry name" value="NrS-1_pol-like_helicase"/>
</dbReference>
<dbReference type="AlphaFoldDB" id="A0A4R6BKE3"/>
<dbReference type="GO" id="GO:0016787">
    <property type="term" value="F:hydrolase activity"/>
    <property type="evidence" value="ECO:0007669"/>
    <property type="project" value="UniProtKB-KW"/>
</dbReference>
<dbReference type="Pfam" id="PF19263">
    <property type="entry name" value="DUF5906"/>
    <property type="match status" value="1"/>
</dbReference>
<dbReference type="GO" id="GO:0004386">
    <property type="term" value="F:helicase activity"/>
    <property type="evidence" value="ECO:0007669"/>
    <property type="project" value="UniProtKB-KW"/>
</dbReference>
<keyword evidence="2" id="KW-0378">Hydrolase</keyword>
<dbReference type="PANTHER" id="PTHR35372">
    <property type="entry name" value="ATP BINDING PROTEIN-RELATED"/>
    <property type="match status" value="1"/>
</dbReference>
<dbReference type="PANTHER" id="PTHR35372:SF2">
    <property type="entry name" value="SF3 HELICASE DOMAIN-CONTAINING PROTEIN"/>
    <property type="match status" value="1"/>
</dbReference>
<protein>
    <submittedName>
        <fullName evidence="7">Nucleoside triphosphatase</fullName>
    </submittedName>
</protein>
<dbReference type="Proteomes" id="UP000295328">
    <property type="component" value="Unassembled WGS sequence"/>
</dbReference>
<evidence type="ECO:0000313" key="8">
    <source>
        <dbReference type="Proteomes" id="UP000295328"/>
    </source>
</evidence>
<accession>A0A4R6BKE3</accession>
<organism evidence="7 8">
    <name type="scientific">Macrococcus hajekii</name>
    <dbReference type="NCBI Taxonomy" id="198482"/>
    <lineage>
        <taxon>Bacteria</taxon>
        <taxon>Bacillati</taxon>
        <taxon>Bacillota</taxon>
        <taxon>Bacilli</taxon>
        <taxon>Bacillales</taxon>
        <taxon>Staphylococcaceae</taxon>
        <taxon>Macrococcus</taxon>
    </lineage>
</organism>
<dbReference type="PROSITE" id="PS51206">
    <property type="entry name" value="SF3_HELICASE_1"/>
    <property type="match status" value="1"/>
</dbReference>
<dbReference type="SMART" id="SM00885">
    <property type="entry name" value="D5_N"/>
    <property type="match status" value="1"/>
</dbReference>
<dbReference type="OrthoDB" id="9763644at2"/>
<feature type="domain" description="SF3 helicase" evidence="6">
    <location>
        <begin position="164"/>
        <end position="319"/>
    </location>
</feature>
<evidence type="ECO:0000256" key="1">
    <source>
        <dbReference type="ARBA" id="ARBA00022741"/>
    </source>
</evidence>
<comment type="caution">
    <text evidence="7">The sequence shown here is derived from an EMBL/GenBank/DDBJ whole genome shotgun (WGS) entry which is preliminary data.</text>
</comment>
<evidence type="ECO:0000259" key="6">
    <source>
        <dbReference type="PROSITE" id="PS51206"/>
    </source>
</evidence>
<dbReference type="Pfam" id="PF08706">
    <property type="entry name" value="D5_N"/>
    <property type="match status" value="1"/>
</dbReference>
<dbReference type="InterPro" id="IPR014015">
    <property type="entry name" value="Helicase_SF3_DNA-vir"/>
</dbReference>
<dbReference type="GO" id="GO:0005524">
    <property type="term" value="F:ATP binding"/>
    <property type="evidence" value="ECO:0007669"/>
    <property type="project" value="UniProtKB-KW"/>
</dbReference>
<evidence type="ECO:0000256" key="2">
    <source>
        <dbReference type="ARBA" id="ARBA00022801"/>
    </source>
</evidence>
<dbReference type="Gene3D" id="3.40.50.300">
    <property type="entry name" value="P-loop containing nucleotide triphosphate hydrolases"/>
    <property type="match status" value="1"/>
</dbReference>
<keyword evidence="1" id="KW-0547">Nucleotide-binding</keyword>
<reference evidence="7 8" key="1">
    <citation type="submission" date="2019-01" db="EMBL/GenBank/DDBJ databases">
        <title>Draft genome sequences of the type strains of six Macrococcus species.</title>
        <authorList>
            <person name="Mazhar S."/>
            <person name="Altermann E."/>
            <person name="Hill C."/>
            <person name="Mcauliffe O."/>
        </authorList>
    </citation>
    <scope>NUCLEOTIDE SEQUENCE [LARGE SCALE GENOMIC DNA]</scope>
    <source>
        <strain evidence="7 8">CCM4809</strain>
    </source>
</reference>
<dbReference type="SUPFAM" id="SSF52540">
    <property type="entry name" value="P-loop containing nucleoside triphosphate hydrolases"/>
    <property type="match status" value="1"/>
</dbReference>
<dbReference type="InterPro" id="IPR006500">
    <property type="entry name" value="Helicase_put_C_phage/plasmid"/>
</dbReference>